<dbReference type="PROSITE" id="PS51318">
    <property type="entry name" value="TAT"/>
    <property type="match status" value="1"/>
</dbReference>
<keyword evidence="2" id="KW-1185">Reference proteome</keyword>
<organism evidence="1 2">
    <name type="scientific">Ferriphaselus amnicola</name>
    <dbReference type="NCBI Taxonomy" id="1188319"/>
    <lineage>
        <taxon>Bacteria</taxon>
        <taxon>Pseudomonadati</taxon>
        <taxon>Pseudomonadota</taxon>
        <taxon>Betaproteobacteria</taxon>
        <taxon>Nitrosomonadales</taxon>
        <taxon>Gallionellaceae</taxon>
        <taxon>Ferriphaselus</taxon>
    </lineage>
</organism>
<name>A0A2Z6G8N8_9PROT</name>
<protein>
    <submittedName>
        <fullName evidence="1">Uncharacterized protein</fullName>
    </submittedName>
</protein>
<dbReference type="EMBL" id="AP018738">
    <property type="protein sequence ID" value="BBE49832.1"/>
    <property type="molecule type" value="Genomic_DNA"/>
</dbReference>
<accession>A0A2Z6G8N8</accession>
<proteinExistence type="predicted"/>
<reference evidence="1 2" key="1">
    <citation type="submission" date="2018-06" db="EMBL/GenBank/DDBJ databases">
        <title>OYT1 Genome Sequencing.</title>
        <authorList>
            <person name="Kato S."/>
            <person name="Itoh T."/>
            <person name="Ohkuma M."/>
        </authorList>
    </citation>
    <scope>NUCLEOTIDE SEQUENCE [LARGE SCALE GENOMIC DNA]</scope>
    <source>
        <strain evidence="1 2">OYT1</strain>
    </source>
</reference>
<evidence type="ECO:0000313" key="2">
    <source>
        <dbReference type="Proteomes" id="UP000033070"/>
    </source>
</evidence>
<sequence>MMNEKNSRRSFFGRVAAAVGVIAAAAYTKTLISGAKTSDAGLSEKYSNDASQQEEALMANRLVVMTDAEKKQRLDELLSCHSKELS</sequence>
<evidence type="ECO:0000313" key="1">
    <source>
        <dbReference type="EMBL" id="BBE49832.1"/>
    </source>
</evidence>
<gene>
    <name evidence="1" type="ORF">OYT1_ch0258</name>
</gene>
<dbReference type="AlphaFoldDB" id="A0A2Z6G8N8"/>
<dbReference type="InterPro" id="IPR006311">
    <property type="entry name" value="TAT_signal"/>
</dbReference>
<dbReference type="KEGG" id="fam:OYT1_ch0258"/>
<dbReference type="Proteomes" id="UP000033070">
    <property type="component" value="Chromosome"/>
</dbReference>
<dbReference type="RefSeq" id="WP_145983651.1">
    <property type="nucleotide sequence ID" value="NZ_AP018738.1"/>
</dbReference>
<dbReference type="STRING" id="1188319.OYT1_00495"/>